<accession>A0ACA6AW44</accession>
<name>A0ACA6AW44_EHRCJ</name>
<dbReference type="EMBL" id="CP000107">
    <property type="protein sequence ID" value="AAZ68656.1"/>
    <property type="molecule type" value="Genomic_DNA"/>
</dbReference>
<proteinExistence type="predicted"/>
<protein>
    <submittedName>
        <fullName evidence="1">Uncharacterized protein</fullName>
    </submittedName>
</protein>
<evidence type="ECO:0000313" key="1">
    <source>
        <dbReference type="EMBL" id="AAZ68656.1"/>
    </source>
</evidence>
<sequence>MAKLVFDIQTPFKLKNSLFCGFKGFFICNLAAITMLESSLHMIYIRGSRRNTVKQVRAHARYQLKNHIVPFLEVVVVMPLFFILTHFLGDRVFGGFSPTEKYLACLIVCMLVMILICLSLRLLGQRKDPCCGVIRHPIYRSDNKNNNDYIRFRGPNYHTGTSNEPQELSNGLRILLSVVISVLLTPFFLLKAAIELACAAVEVLELPISFLFDLCNLLQDTVTSRTGYHVVRGPKSADRFTHCRKTLNTLSSFLYAGFRDLIVACSLGILNAHIIENHENEHVTPISMLDDAFIGICVFPTTSRT</sequence>
<keyword evidence="2" id="KW-1185">Reference proteome</keyword>
<gene>
    <name evidence="1" type="ordered locus">Ecaj_0622</name>
</gene>
<dbReference type="Proteomes" id="UP000000435">
    <property type="component" value="Chromosome"/>
</dbReference>
<evidence type="ECO:0000313" key="2">
    <source>
        <dbReference type="Proteomes" id="UP000000435"/>
    </source>
</evidence>
<reference evidence="2" key="1">
    <citation type="journal article" date="2006" name="J. Bacteriol.">
        <title>The genome of the obligately intracellular bacterium Ehrlichia canis reveals themes of complex membrane structure and immune evasion strategies.</title>
        <authorList>
            <person name="Mavromatis K."/>
            <person name="Doyle C.K."/>
            <person name="Lykidis A."/>
            <person name="Ivanova N."/>
            <person name="Francino M.P."/>
            <person name="Chain P."/>
            <person name="Shin M."/>
            <person name="Malfatti S."/>
            <person name="Larimer F."/>
            <person name="Copeland A."/>
            <person name="Detter J.C."/>
            <person name="Land M."/>
            <person name="Richardson P.M."/>
            <person name="Yu X.J."/>
            <person name="Walker D.H."/>
            <person name="McBride J.W."/>
            <person name="Kyrpides N.C."/>
        </authorList>
    </citation>
    <scope>NUCLEOTIDE SEQUENCE [LARGE SCALE GENOMIC DNA]</scope>
    <source>
        <strain evidence="2">Jake</strain>
    </source>
</reference>
<organism evidence="1 2">
    <name type="scientific">Ehrlichia canis (strain Jake)</name>
    <dbReference type="NCBI Taxonomy" id="269484"/>
    <lineage>
        <taxon>Bacteria</taxon>
        <taxon>Pseudomonadati</taxon>
        <taxon>Pseudomonadota</taxon>
        <taxon>Alphaproteobacteria</taxon>
        <taxon>Rickettsiales</taxon>
        <taxon>Anaplasmataceae</taxon>
        <taxon>Ehrlichia</taxon>
    </lineage>
</organism>